<keyword evidence="5 9" id="KW-0808">Transferase</keyword>
<gene>
    <name evidence="10" type="primary">fsa</name>
    <name evidence="9" type="synonym">tal</name>
    <name evidence="10" type="ORF">GJU40_02780</name>
</gene>
<dbReference type="PANTHER" id="PTHR10683">
    <property type="entry name" value="TRANSALDOLASE"/>
    <property type="match status" value="1"/>
</dbReference>
<dbReference type="FunFam" id="3.20.20.70:FF:000018">
    <property type="entry name" value="Probable transaldolase"/>
    <property type="match status" value="1"/>
</dbReference>
<comment type="subcellular location">
    <subcellularLocation>
        <location evidence="1 9">Cytoplasm</location>
    </subcellularLocation>
</comment>
<evidence type="ECO:0000256" key="8">
    <source>
        <dbReference type="ARBA" id="ARBA00048810"/>
    </source>
</evidence>
<dbReference type="PROSITE" id="PS01054">
    <property type="entry name" value="TRANSALDOLASE_1"/>
    <property type="match status" value="1"/>
</dbReference>
<dbReference type="UniPathway" id="UPA00115">
    <property type="reaction ID" value="UER00414"/>
</dbReference>
<sequence>MLFFIDTANLDEIKQAQELGVLAGVTTNPSLVAKEKNVHFHDRLREITSIVEGSVSAEVISLEAEEMIQEGKELAEIASNITVKVPMTPDGLKAVKAFSDLGIKTNVTLIFNANQALLAARAGATYVSPFIGRLDDIGQDGLELVSTIAEIFSVHGIDTEIIAASIRHPQHVTEAAIRGAHIATVPYSVILQLFKHPLTDQGIEKFLADWEKRKA</sequence>
<dbReference type="PANTHER" id="PTHR10683:SF36">
    <property type="entry name" value="TRANSALDOLASE"/>
    <property type="match status" value="1"/>
</dbReference>
<keyword evidence="4 9" id="KW-0963">Cytoplasm</keyword>
<dbReference type="InterPro" id="IPR004731">
    <property type="entry name" value="Transaldolase_3B/F6P_aldolase"/>
</dbReference>
<dbReference type="EC" id="2.2.1.2" evidence="9"/>
<dbReference type="CDD" id="cd00956">
    <property type="entry name" value="Transaldolase_FSA"/>
    <property type="match status" value="1"/>
</dbReference>
<accession>A0A7X2IWV6</accession>
<dbReference type="GO" id="GO:0016832">
    <property type="term" value="F:aldehyde-lyase activity"/>
    <property type="evidence" value="ECO:0007669"/>
    <property type="project" value="InterPro"/>
</dbReference>
<dbReference type="InterPro" id="IPR001585">
    <property type="entry name" value="TAL/FSA"/>
</dbReference>
<comment type="similarity">
    <text evidence="3 9">Belongs to the transaldolase family. Type 3B subfamily.</text>
</comment>
<organism evidence="10 11">
    <name type="scientific">Metabacillus lacus</name>
    <dbReference type="NCBI Taxonomy" id="1983721"/>
    <lineage>
        <taxon>Bacteria</taxon>
        <taxon>Bacillati</taxon>
        <taxon>Bacillota</taxon>
        <taxon>Bacilli</taxon>
        <taxon>Bacillales</taxon>
        <taxon>Bacillaceae</taxon>
        <taxon>Metabacillus</taxon>
    </lineage>
</organism>
<evidence type="ECO:0000313" key="11">
    <source>
        <dbReference type="Proteomes" id="UP000448867"/>
    </source>
</evidence>
<evidence type="ECO:0000256" key="3">
    <source>
        <dbReference type="ARBA" id="ARBA00005740"/>
    </source>
</evidence>
<comment type="caution">
    <text evidence="10">The sequence shown here is derived from an EMBL/GenBank/DDBJ whole genome shotgun (WGS) entry which is preliminary data.</text>
</comment>
<dbReference type="SUPFAM" id="SSF51569">
    <property type="entry name" value="Aldolase"/>
    <property type="match status" value="1"/>
</dbReference>
<dbReference type="RefSeq" id="WP_154306232.1">
    <property type="nucleotide sequence ID" value="NZ_WKKI01000003.1"/>
</dbReference>
<evidence type="ECO:0000256" key="7">
    <source>
        <dbReference type="ARBA" id="ARBA00023270"/>
    </source>
</evidence>
<dbReference type="EMBL" id="WKKI01000003">
    <property type="protein sequence ID" value="MRX71094.1"/>
    <property type="molecule type" value="Genomic_DNA"/>
</dbReference>
<dbReference type="HAMAP" id="MF_00494">
    <property type="entry name" value="Transaldolase_3b"/>
    <property type="match status" value="1"/>
</dbReference>
<reference evidence="10 11" key="1">
    <citation type="submission" date="2019-11" db="EMBL/GenBank/DDBJ databases">
        <title>Bacillus lacus genome.</title>
        <authorList>
            <person name="Allen C.J."/>
            <person name="Newman J.D."/>
        </authorList>
    </citation>
    <scope>NUCLEOTIDE SEQUENCE [LARGE SCALE GENOMIC DNA]</scope>
    <source>
        <strain evidence="10 11">KCTC 33946</strain>
    </source>
</reference>
<dbReference type="GO" id="GO:0004801">
    <property type="term" value="F:transaldolase activity"/>
    <property type="evidence" value="ECO:0007669"/>
    <property type="project" value="UniProtKB-UniRule"/>
</dbReference>
<keyword evidence="7 9" id="KW-0704">Schiff base</keyword>
<comment type="function">
    <text evidence="9">Transaldolase is important for the balance of metabolites in the pentose-phosphate pathway.</text>
</comment>
<keyword evidence="11" id="KW-1185">Reference proteome</keyword>
<feature type="active site" description="Schiff-base intermediate with substrate" evidence="9">
    <location>
        <position position="84"/>
    </location>
</feature>
<evidence type="ECO:0000313" key="10">
    <source>
        <dbReference type="EMBL" id="MRX71094.1"/>
    </source>
</evidence>
<dbReference type="Pfam" id="PF00923">
    <property type="entry name" value="TAL_FSA"/>
    <property type="match status" value="1"/>
</dbReference>
<evidence type="ECO:0000256" key="4">
    <source>
        <dbReference type="ARBA" id="ARBA00022490"/>
    </source>
</evidence>
<dbReference type="GO" id="GO:0006098">
    <property type="term" value="P:pentose-phosphate shunt"/>
    <property type="evidence" value="ECO:0007669"/>
    <property type="project" value="UniProtKB-UniRule"/>
</dbReference>
<dbReference type="Gene3D" id="3.20.20.70">
    <property type="entry name" value="Aldolase class I"/>
    <property type="match status" value="1"/>
</dbReference>
<proteinExistence type="inferred from homology"/>
<dbReference type="GO" id="GO:0005737">
    <property type="term" value="C:cytoplasm"/>
    <property type="evidence" value="ECO:0007669"/>
    <property type="project" value="UniProtKB-SubCell"/>
</dbReference>
<dbReference type="NCBIfam" id="TIGR00875">
    <property type="entry name" value="fsa_talC_mipB"/>
    <property type="match status" value="1"/>
</dbReference>
<comment type="pathway">
    <text evidence="2 9">Carbohydrate degradation; pentose phosphate pathway; D-glyceraldehyde 3-phosphate and beta-D-fructose 6-phosphate from D-ribose 5-phosphate and D-xylulose 5-phosphate (non-oxidative stage): step 2/3.</text>
</comment>
<evidence type="ECO:0000256" key="5">
    <source>
        <dbReference type="ARBA" id="ARBA00022679"/>
    </source>
</evidence>
<protein>
    <recommendedName>
        <fullName evidence="9">Probable transaldolase</fullName>
        <ecNumber evidence="9">2.2.1.2</ecNumber>
    </recommendedName>
</protein>
<dbReference type="InterPro" id="IPR018225">
    <property type="entry name" value="Transaldolase_AS"/>
</dbReference>
<dbReference type="GO" id="GO:0005975">
    <property type="term" value="P:carbohydrate metabolic process"/>
    <property type="evidence" value="ECO:0007669"/>
    <property type="project" value="InterPro"/>
</dbReference>
<dbReference type="OrthoDB" id="9807051at2"/>
<name>A0A7X2IWV6_9BACI</name>
<evidence type="ECO:0000256" key="2">
    <source>
        <dbReference type="ARBA" id="ARBA00004857"/>
    </source>
</evidence>
<dbReference type="InterPro" id="IPR013785">
    <property type="entry name" value="Aldolase_TIM"/>
</dbReference>
<comment type="catalytic activity">
    <reaction evidence="8 9">
        <text>D-sedoheptulose 7-phosphate + D-glyceraldehyde 3-phosphate = D-erythrose 4-phosphate + beta-D-fructose 6-phosphate</text>
        <dbReference type="Rhea" id="RHEA:17053"/>
        <dbReference type="ChEBI" id="CHEBI:16897"/>
        <dbReference type="ChEBI" id="CHEBI:57483"/>
        <dbReference type="ChEBI" id="CHEBI:57634"/>
        <dbReference type="ChEBI" id="CHEBI:59776"/>
        <dbReference type="EC" id="2.2.1.2"/>
    </reaction>
</comment>
<dbReference type="InterPro" id="IPR022999">
    <property type="entry name" value="Transaldolase_3B"/>
</dbReference>
<dbReference type="AlphaFoldDB" id="A0A7X2IWV6"/>
<dbReference type="PROSITE" id="PS00958">
    <property type="entry name" value="TRANSALDOLASE_2"/>
    <property type="match status" value="1"/>
</dbReference>
<dbReference type="InterPro" id="IPR033919">
    <property type="entry name" value="TSA/FSA_arc/bac"/>
</dbReference>
<dbReference type="Proteomes" id="UP000448867">
    <property type="component" value="Unassembled WGS sequence"/>
</dbReference>
<evidence type="ECO:0000256" key="9">
    <source>
        <dbReference type="HAMAP-Rule" id="MF_00494"/>
    </source>
</evidence>
<keyword evidence="6 9" id="KW-0570">Pentose shunt</keyword>
<evidence type="ECO:0000256" key="1">
    <source>
        <dbReference type="ARBA" id="ARBA00004496"/>
    </source>
</evidence>
<evidence type="ECO:0000256" key="6">
    <source>
        <dbReference type="ARBA" id="ARBA00023126"/>
    </source>
</evidence>